<name>A0A3Q3FBD8_9LABR</name>
<dbReference type="PANTHER" id="PTHR23080">
    <property type="entry name" value="THAP DOMAIN PROTEIN"/>
    <property type="match status" value="1"/>
</dbReference>
<dbReference type="PANTHER" id="PTHR23080:SF133">
    <property type="entry name" value="SI:CH211-262I1.5-RELATED"/>
    <property type="match status" value="1"/>
</dbReference>
<dbReference type="Proteomes" id="UP000261660">
    <property type="component" value="Unplaced"/>
</dbReference>
<feature type="domain" description="Transposase Helix-turn-helix" evidence="4">
    <location>
        <begin position="188"/>
        <end position="237"/>
    </location>
</feature>
<evidence type="ECO:0000259" key="4">
    <source>
        <dbReference type="Pfam" id="PF13613"/>
    </source>
</evidence>
<evidence type="ECO:0000313" key="6">
    <source>
        <dbReference type="Proteomes" id="UP000261660"/>
    </source>
</evidence>
<protein>
    <submittedName>
        <fullName evidence="5">Uncharacterized LOC109982137</fullName>
    </submittedName>
</protein>
<dbReference type="InterPro" id="IPR027805">
    <property type="entry name" value="Transposase_HTH_dom"/>
</dbReference>
<reference evidence="5" key="2">
    <citation type="submission" date="2025-09" db="UniProtKB">
        <authorList>
            <consortium name="Ensembl"/>
        </authorList>
    </citation>
    <scope>IDENTIFICATION</scope>
</reference>
<evidence type="ECO:0000256" key="2">
    <source>
        <dbReference type="ARBA" id="ARBA00022723"/>
    </source>
</evidence>
<accession>A0A3Q3FBD8</accession>
<feature type="domain" description="DDE Tnp4" evidence="3">
    <location>
        <begin position="268"/>
        <end position="427"/>
    </location>
</feature>
<dbReference type="Ensembl" id="ENSLBET00000017316.1">
    <property type="protein sequence ID" value="ENSLBEP00000016377.1"/>
    <property type="gene ID" value="ENSLBEG00000012671.1"/>
</dbReference>
<evidence type="ECO:0000313" key="5">
    <source>
        <dbReference type="Ensembl" id="ENSLBEP00000016377.1"/>
    </source>
</evidence>
<keyword evidence="6" id="KW-1185">Reference proteome</keyword>
<dbReference type="GeneTree" id="ENSGT00940000168268"/>
<keyword evidence="2" id="KW-0479">Metal-binding</keyword>
<dbReference type="InterPro" id="IPR027806">
    <property type="entry name" value="HARBI1_dom"/>
</dbReference>
<dbReference type="GO" id="GO:0046872">
    <property type="term" value="F:metal ion binding"/>
    <property type="evidence" value="ECO:0007669"/>
    <property type="project" value="UniProtKB-KW"/>
</dbReference>
<evidence type="ECO:0000259" key="3">
    <source>
        <dbReference type="Pfam" id="PF13359"/>
    </source>
</evidence>
<comment type="cofactor">
    <cofactor evidence="1">
        <name>a divalent metal cation</name>
        <dbReference type="ChEBI" id="CHEBI:60240"/>
    </cofactor>
</comment>
<dbReference type="Pfam" id="PF13613">
    <property type="entry name" value="HTH_Tnp_4"/>
    <property type="match status" value="1"/>
</dbReference>
<dbReference type="AlphaFoldDB" id="A0A3Q3FBD8"/>
<reference evidence="5" key="1">
    <citation type="submission" date="2025-08" db="UniProtKB">
        <authorList>
            <consortium name="Ensembl"/>
        </authorList>
    </citation>
    <scope>IDENTIFICATION</scope>
</reference>
<dbReference type="Pfam" id="PF13359">
    <property type="entry name" value="DDE_Tnp_4"/>
    <property type="match status" value="1"/>
</dbReference>
<evidence type="ECO:0000256" key="1">
    <source>
        <dbReference type="ARBA" id="ARBA00001968"/>
    </source>
</evidence>
<dbReference type="InParanoid" id="A0A3Q3FBD8"/>
<sequence>MSDSRKCPPYLSMEQSLIPDNPSYKPEVSECGLFAVRTHVRFMSLMRLMRSKLYFYRGEAAGNVTIEVTESTEEEADLQPEIVVTSAPYADHDYIHLSPPLEEQLMAARQEISRLTEEKKMLLESRFCLQRFQDDARLLYFYTGFQDYGTLNSVYLSLEPTAERLQRWSQAQTVTGQEMSRAALQAENLSLIDQFFLFLCRVREGASEESLAERFHVSPSTVSRVVTTWANYLFFMLGSLPVWLHRSAVSEMMPQCFKDTYPRTRVILDCTEVHMERASSKKVNPENYSNYNGSTTLKGLMGVSPSGEITFVSSLYEGSISAEEITKRSGILSLLEEGDEVMADNSFLISDLLSAINVSLVSPPFLNQRRKSIKQEASTTQSNAKLRIHVEKAKQRMKQNRIFNRVLPHSHLGTVNQLWYVCAMLANFQVPLS</sequence>
<organism evidence="5 6">
    <name type="scientific">Labrus bergylta</name>
    <name type="common">ballan wrasse</name>
    <dbReference type="NCBI Taxonomy" id="56723"/>
    <lineage>
        <taxon>Eukaryota</taxon>
        <taxon>Metazoa</taxon>
        <taxon>Chordata</taxon>
        <taxon>Craniata</taxon>
        <taxon>Vertebrata</taxon>
        <taxon>Euteleostomi</taxon>
        <taxon>Actinopterygii</taxon>
        <taxon>Neopterygii</taxon>
        <taxon>Teleostei</taxon>
        <taxon>Neoteleostei</taxon>
        <taxon>Acanthomorphata</taxon>
        <taxon>Eupercaria</taxon>
        <taxon>Labriformes</taxon>
        <taxon>Labridae</taxon>
        <taxon>Labrus</taxon>
    </lineage>
</organism>
<dbReference type="FunCoup" id="A0A3Q3FBD8">
    <property type="interactions" value="1"/>
</dbReference>
<dbReference type="STRING" id="56723.ENSLBEP00000016377"/>
<proteinExistence type="predicted"/>